<feature type="compositionally biased region" description="Basic and acidic residues" evidence="1">
    <location>
        <begin position="433"/>
        <end position="444"/>
    </location>
</feature>
<accession>A0A433Q7Q4</accession>
<dbReference type="PANTHER" id="PTHR28245:SF1">
    <property type="entry name" value="ARF3-INTERACTING PROTEIN 1"/>
    <property type="match status" value="1"/>
</dbReference>
<evidence type="ECO:0000313" key="4">
    <source>
        <dbReference type="Proteomes" id="UP000274822"/>
    </source>
</evidence>
<dbReference type="PROSITE" id="PS50211">
    <property type="entry name" value="DENN"/>
    <property type="match status" value="1"/>
</dbReference>
<feature type="compositionally biased region" description="Polar residues" evidence="1">
    <location>
        <begin position="445"/>
        <end position="457"/>
    </location>
</feature>
<gene>
    <name evidence="3" type="ORF">BC938DRAFT_471581</name>
</gene>
<reference evidence="3 4" key="1">
    <citation type="journal article" date="2018" name="New Phytol.">
        <title>Phylogenomics of Endogonaceae and evolution of mycorrhizas within Mucoromycota.</title>
        <authorList>
            <person name="Chang Y."/>
            <person name="Desiro A."/>
            <person name="Na H."/>
            <person name="Sandor L."/>
            <person name="Lipzen A."/>
            <person name="Clum A."/>
            <person name="Barry K."/>
            <person name="Grigoriev I.V."/>
            <person name="Martin F.M."/>
            <person name="Stajich J.E."/>
            <person name="Smith M.E."/>
            <person name="Bonito G."/>
            <person name="Spatafora J.W."/>
        </authorList>
    </citation>
    <scope>NUCLEOTIDE SEQUENCE [LARGE SCALE GENOMIC DNA]</scope>
    <source>
        <strain evidence="3 4">AD002</strain>
    </source>
</reference>
<organism evidence="3 4">
    <name type="scientific">Jimgerdemannia flammicorona</name>
    <dbReference type="NCBI Taxonomy" id="994334"/>
    <lineage>
        <taxon>Eukaryota</taxon>
        <taxon>Fungi</taxon>
        <taxon>Fungi incertae sedis</taxon>
        <taxon>Mucoromycota</taxon>
        <taxon>Mucoromycotina</taxon>
        <taxon>Endogonomycetes</taxon>
        <taxon>Endogonales</taxon>
        <taxon>Endogonaceae</taxon>
        <taxon>Jimgerdemannia</taxon>
    </lineage>
</organism>
<dbReference type="Pfam" id="PF08616">
    <property type="entry name" value="SPA"/>
    <property type="match status" value="1"/>
</dbReference>
<dbReference type="Proteomes" id="UP000274822">
    <property type="component" value="Unassembled WGS sequence"/>
</dbReference>
<keyword evidence="4" id="KW-1185">Reference proteome</keyword>
<feature type="region of interest" description="Disordered" evidence="1">
    <location>
        <begin position="427"/>
        <end position="464"/>
    </location>
</feature>
<dbReference type="InterPro" id="IPR037516">
    <property type="entry name" value="Tripartite_DENN"/>
</dbReference>
<dbReference type="AlphaFoldDB" id="A0A433Q7Q4"/>
<feature type="domain" description="UDENN" evidence="2">
    <location>
        <begin position="10"/>
        <end position="556"/>
    </location>
</feature>
<name>A0A433Q7Q4_9FUNG</name>
<evidence type="ECO:0000313" key="3">
    <source>
        <dbReference type="EMBL" id="RUS25838.1"/>
    </source>
</evidence>
<dbReference type="GO" id="GO:0051666">
    <property type="term" value="P:actin cortical patch localization"/>
    <property type="evidence" value="ECO:0007669"/>
    <property type="project" value="TreeGrafter"/>
</dbReference>
<dbReference type="Pfam" id="PF07792">
    <property type="entry name" value="Afi1"/>
    <property type="match status" value="1"/>
</dbReference>
<comment type="caution">
    <text evidence="3">The sequence shown here is derived from an EMBL/GenBank/DDBJ whole genome shotgun (WGS) entry which is preliminary data.</text>
</comment>
<sequence>MTVSTDQHVEYILLAEFDIDKGASLAHQYPNPPGTDEGILAELMLPDGAHMRSEDWTIFFLNQRIPDPENIDAEDNQDEADRKPLLYVLNLVRTKHDASVKRGAMVKAMAICTRHQYLHIYKPLLLLALDNYFQTRSIATLEFLYKAVNSMDLSQIPHFTWHEKQILRAFEGKDMFEEKFVEMEEGGDHTRVQSFAGNLQTSMVNLSGDEDHKRGTYIDLASGQRREVLHFSGKDRHFFETKVVYDGIKLPIRVPLTLNPEEVGDFSMIKLISTFTPTTSTAFQHPHHPHLDSSGPLTHPVMLLLNALLTQKRIVFLGYGHPSGEVANYVLAACAMGSGCGTVLRGFTERAFPYTNLTSVDDLLNWYVSRLLEFVTNTFDIYIDPHVSPGFIAGVTNPTFQDHPSWWDVLCDIDTGKIIVSRDIEIPPPVTRQPRDPDRLDDNSHTLNRAPSSNSLLTPPIKNDEKAWGKDGRDLLDSEFMADVTLAIQSHYGEMIIRAKFQDYMQRFVRLAAVYEEEYLGSTKIGFNNVNTPDPTGVLGMGVVFTDDTAKNRELIGNINRIEGWRSTISYQYYQKDFQKALQSRSIKNIDMYRQISKLKMLKMMPDNEVETIYKAFLENAVSEEQMHEVRCFGNEQITLDWFAWLLLYLSFNRRIQFLSYLPQHQGGLVPLGFGLFHPSRTVRQYTVDLFNRLGAHTTGNRFIQTLNRFQKLAYERLCHSLPQLAGSGGLAVGLGIRPGSGTSQNEEVALQQT</sequence>
<dbReference type="InterPro" id="IPR052809">
    <property type="entry name" value="Actin_polarity_regulatory"/>
</dbReference>
<protein>
    <recommendedName>
        <fullName evidence="2">UDENN domain-containing protein</fullName>
    </recommendedName>
</protein>
<evidence type="ECO:0000259" key="2">
    <source>
        <dbReference type="PROSITE" id="PS50211"/>
    </source>
</evidence>
<dbReference type="InterPro" id="IPR012860">
    <property type="entry name" value="Afi1_N"/>
</dbReference>
<proteinExistence type="predicted"/>
<dbReference type="EMBL" id="RBNJ01011901">
    <property type="protein sequence ID" value="RUS25838.1"/>
    <property type="molecule type" value="Genomic_DNA"/>
</dbReference>
<dbReference type="PANTHER" id="PTHR28245">
    <property type="entry name" value="ARF3-INTERACTING PROTEIN 1"/>
    <property type="match status" value="1"/>
</dbReference>
<dbReference type="GO" id="GO:0005886">
    <property type="term" value="C:plasma membrane"/>
    <property type="evidence" value="ECO:0007669"/>
    <property type="project" value="TreeGrafter"/>
</dbReference>
<evidence type="ECO:0000256" key="1">
    <source>
        <dbReference type="SAM" id="MobiDB-lite"/>
    </source>
</evidence>